<feature type="active site" evidence="4">
    <location>
        <position position="58"/>
    </location>
</feature>
<reference evidence="6 7" key="1">
    <citation type="submission" date="2019-12" db="EMBL/GenBank/DDBJ databases">
        <authorList>
            <person name="Zhao J."/>
        </authorList>
    </citation>
    <scope>NUCLEOTIDE SEQUENCE [LARGE SCALE GENOMIC DNA]</scope>
    <source>
        <strain evidence="6 7">S-15</strain>
    </source>
</reference>
<dbReference type="SUPFAM" id="SSF52833">
    <property type="entry name" value="Thioredoxin-like"/>
    <property type="match status" value="1"/>
</dbReference>
<evidence type="ECO:0000313" key="7">
    <source>
        <dbReference type="Proteomes" id="UP000470771"/>
    </source>
</evidence>
<dbReference type="PANTHER" id="PTHR11592:SF78">
    <property type="entry name" value="GLUTATHIONE PEROXIDASE"/>
    <property type="match status" value="1"/>
</dbReference>
<evidence type="ECO:0000313" key="6">
    <source>
        <dbReference type="EMBL" id="NBG66282.1"/>
    </source>
</evidence>
<dbReference type="GO" id="GO:0004601">
    <property type="term" value="F:peroxidase activity"/>
    <property type="evidence" value="ECO:0007669"/>
    <property type="project" value="UniProtKB-KW"/>
</dbReference>
<dbReference type="FunFam" id="3.40.30.10:FF:000010">
    <property type="entry name" value="Glutathione peroxidase"/>
    <property type="match status" value="1"/>
</dbReference>
<accession>A0A6N9NK90</accession>
<proteinExistence type="inferred from homology"/>
<dbReference type="Proteomes" id="UP000470771">
    <property type="component" value="Unassembled WGS sequence"/>
</dbReference>
<dbReference type="AlphaFoldDB" id="A0A6N9NK90"/>
<keyword evidence="3 5" id="KW-0560">Oxidoreductase</keyword>
<name>A0A6N9NK90_9FLAO</name>
<dbReference type="PROSITE" id="PS51355">
    <property type="entry name" value="GLUTATHIONE_PEROXID_3"/>
    <property type="match status" value="1"/>
</dbReference>
<dbReference type="PIRSF" id="PIRSF000303">
    <property type="entry name" value="Glutathion_perox"/>
    <property type="match status" value="1"/>
</dbReference>
<evidence type="ECO:0000256" key="1">
    <source>
        <dbReference type="ARBA" id="ARBA00006926"/>
    </source>
</evidence>
<evidence type="ECO:0000256" key="2">
    <source>
        <dbReference type="ARBA" id="ARBA00022559"/>
    </source>
</evidence>
<comment type="similarity">
    <text evidence="1 5">Belongs to the glutathione peroxidase family.</text>
</comment>
<dbReference type="PRINTS" id="PR01011">
    <property type="entry name" value="GLUTPROXDASE"/>
</dbReference>
<dbReference type="CDD" id="cd00340">
    <property type="entry name" value="GSH_Peroxidase"/>
    <property type="match status" value="1"/>
</dbReference>
<dbReference type="InterPro" id="IPR000889">
    <property type="entry name" value="Glutathione_peroxidase"/>
</dbReference>
<dbReference type="Gene3D" id="3.40.30.10">
    <property type="entry name" value="Glutaredoxin"/>
    <property type="match status" value="1"/>
</dbReference>
<comment type="caution">
    <text evidence="6">The sequence shown here is derived from an EMBL/GenBank/DDBJ whole genome shotgun (WGS) entry which is preliminary data.</text>
</comment>
<evidence type="ECO:0000256" key="3">
    <source>
        <dbReference type="ARBA" id="ARBA00023002"/>
    </source>
</evidence>
<evidence type="ECO:0000256" key="4">
    <source>
        <dbReference type="PIRSR" id="PIRSR000303-1"/>
    </source>
</evidence>
<dbReference type="PROSITE" id="PS00460">
    <property type="entry name" value="GLUTATHIONE_PEROXID_1"/>
    <property type="match status" value="1"/>
</dbReference>
<dbReference type="InterPro" id="IPR036249">
    <property type="entry name" value="Thioredoxin-like_sf"/>
</dbReference>
<evidence type="ECO:0000256" key="5">
    <source>
        <dbReference type="RuleBase" id="RU000499"/>
    </source>
</evidence>
<protein>
    <recommendedName>
        <fullName evidence="5">Glutathione peroxidase</fullName>
    </recommendedName>
</protein>
<dbReference type="GO" id="GO:0034599">
    <property type="term" value="P:cellular response to oxidative stress"/>
    <property type="evidence" value="ECO:0007669"/>
    <property type="project" value="TreeGrafter"/>
</dbReference>
<keyword evidence="7" id="KW-1185">Reference proteome</keyword>
<dbReference type="EMBL" id="WWNE01000007">
    <property type="protein sequence ID" value="NBG66282.1"/>
    <property type="molecule type" value="Genomic_DNA"/>
</dbReference>
<organism evidence="6 7">
    <name type="scientific">Acidiluteibacter ferrifornacis</name>
    <dbReference type="NCBI Taxonomy" id="2692424"/>
    <lineage>
        <taxon>Bacteria</taxon>
        <taxon>Pseudomonadati</taxon>
        <taxon>Bacteroidota</taxon>
        <taxon>Flavobacteriia</taxon>
        <taxon>Flavobacteriales</taxon>
        <taxon>Cryomorphaceae</taxon>
        <taxon>Acidiluteibacter</taxon>
    </lineage>
</organism>
<gene>
    <name evidence="6" type="ORF">GQN54_09150</name>
</gene>
<keyword evidence="2 5" id="KW-0575">Peroxidase</keyword>
<dbReference type="InterPro" id="IPR029759">
    <property type="entry name" value="GPX_AS"/>
</dbReference>
<dbReference type="Pfam" id="PF00255">
    <property type="entry name" value="GSHPx"/>
    <property type="match status" value="1"/>
</dbReference>
<sequence>MKKLLVMMLVTLPMILIKLNAQEMSLHDFKVKDINGDEFDFSSLKGKKVLIVNTASECGLTPQYETLEEVFQEYGGEDFTIIGFPANNFGAQEPGSNAEIKSFCSKNYGVTFTMMSKISVKGEDIHPLYQWLTSKEQNGVEDAPVTWNFQKFMIDQNGDYEGMVSPKESPACDEIINWIEGR</sequence>
<dbReference type="PANTHER" id="PTHR11592">
    <property type="entry name" value="GLUTATHIONE PEROXIDASE"/>
    <property type="match status" value="1"/>
</dbReference>